<sequence length="120" mass="12647">MTGAVLANGAFTDAQIDMATLIDADARWTNFKDAELSAANLSRGDFRDASFRDADLRGARLTRGRFEGADFGGADLDQTDIRGADLSGARGLTQAQVGRACGDASTLLPGRLIVPVCRAR</sequence>
<evidence type="ECO:0000313" key="1">
    <source>
        <dbReference type="EMBL" id="MBB4083093.1"/>
    </source>
</evidence>
<dbReference type="AlphaFoldDB" id="A0A7W6JDF9"/>
<gene>
    <name evidence="1" type="ORF">GGR12_001959</name>
</gene>
<evidence type="ECO:0000313" key="2">
    <source>
        <dbReference type="Proteomes" id="UP000529946"/>
    </source>
</evidence>
<dbReference type="EMBL" id="JACIDM010000002">
    <property type="protein sequence ID" value="MBB4083093.1"/>
    <property type="molecule type" value="Genomic_DNA"/>
</dbReference>
<proteinExistence type="predicted"/>
<dbReference type="InterPro" id="IPR001646">
    <property type="entry name" value="5peptide_repeat"/>
</dbReference>
<dbReference type="Gene3D" id="2.160.20.80">
    <property type="entry name" value="E3 ubiquitin-protein ligase SopA"/>
    <property type="match status" value="1"/>
</dbReference>
<dbReference type="InterPro" id="IPR051082">
    <property type="entry name" value="Pentapeptide-BTB/POZ_domain"/>
</dbReference>
<reference evidence="1 2" key="1">
    <citation type="submission" date="2020-08" db="EMBL/GenBank/DDBJ databases">
        <title>Genomic Encyclopedia of Type Strains, Phase IV (KMG-IV): sequencing the most valuable type-strain genomes for metagenomic binning, comparative biology and taxonomic classification.</title>
        <authorList>
            <person name="Goeker M."/>
        </authorList>
    </citation>
    <scope>NUCLEOTIDE SEQUENCE [LARGE SCALE GENOMIC DNA]</scope>
    <source>
        <strain evidence="1 2">DSM 23960</strain>
    </source>
</reference>
<protein>
    <submittedName>
        <fullName evidence="1">Uncharacterized protein YjbI with pentapeptide repeats</fullName>
    </submittedName>
</protein>
<accession>A0A7W6JDF9</accession>
<dbReference type="PANTHER" id="PTHR14136">
    <property type="entry name" value="BTB_POZ DOMAIN-CONTAINING PROTEIN KCTD9"/>
    <property type="match status" value="1"/>
</dbReference>
<dbReference type="SUPFAM" id="SSF141571">
    <property type="entry name" value="Pentapeptide repeat-like"/>
    <property type="match status" value="1"/>
</dbReference>
<dbReference type="PANTHER" id="PTHR14136:SF17">
    <property type="entry name" value="BTB_POZ DOMAIN-CONTAINING PROTEIN KCTD9"/>
    <property type="match status" value="1"/>
</dbReference>
<dbReference type="Pfam" id="PF00805">
    <property type="entry name" value="Pentapeptide"/>
    <property type="match status" value="1"/>
</dbReference>
<dbReference type="Proteomes" id="UP000529946">
    <property type="component" value="Unassembled WGS sequence"/>
</dbReference>
<organism evidence="1 2">
    <name type="scientific">Brevundimonas lenta</name>
    <dbReference type="NCBI Taxonomy" id="424796"/>
    <lineage>
        <taxon>Bacteria</taxon>
        <taxon>Pseudomonadati</taxon>
        <taxon>Pseudomonadota</taxon>
        <taxon>Alphaproteobacteria</taxon>
        <taxon>Caulobacterales</taxon>
        <taxon>Caulobacteraceae</taxon>
        <taxon>Brevundimonas</taxon>
    </lineage>
</organism>
<keyword evidence="2" id="KW-1185">Reference proteome</keyword>
<name>A0A7W6JDF9_9CAUL</name>
<comment type="caution">
    <text evidence="1">The sequence shown here is derived from an EMBL/GenBank/DDBJ whole genome shotgun (WGS) entry which is preliminary data.</text>
</comment>